<comment type="caution">
    <text evidence="1">The sequence shown here is derived from an EMBL/GenBank/DDBJ whole genome shotgun (WGS) entry which is preliminary data.</text>
</comment>
<reference evidence="1 2" key="1">
    <citation type="journal article" date="2018" name="Mol. Biol. Evol.">
        <title>Analysis of the draft genome of the red seaweed Gracilariopsis chorda provides insights into genome size evolution in Rhodophyta.</title>
        <authorList>
            <person name="Lee J."/>
            <person name="Yang E.C."/>
            <person name="Graf L."/>
            <person name="Yang J.H."/>
            <person name="Qiu H."/>
            <person name="Zel Zion U."/>
            <person name="Chan C.X."/>
            <person name="Stephens T.G."/>
            <person name="Weber A.P.M."/>
            <person name="Boo G.H."/>
            <person name="Boo S.M."/>
            <person name="Kim K.M."/>
            <person name="Shin Y."/>
            <person name="Jung M."/>
            <person name="Lee S.J."/>
            <person name="Yim H.S."/>
            <person name="Lee J.H."/>
            <person name="Bhattacharya D."/>
            <person name="Yoon H.S."/>
        </authorList>
    </citation>
    <scope>NUCLEOTIDE SEQUENCE [LARGE SCALE GENOMIC DNA]</scope>
    <source>
        <strain evidence="1 2">SKKU-2015</strain>
        <tissue evidence="1">Whole body</tissue>
    </source>
</reference>
<evidence type="ECO:0000313" key="1">
    <source>
        <dbReference type="EMBL" id="PXF46066.1"/>
    </source>
</evidence>
<dbReference type="OrthoDB" id="413361at2759"/>
<dbReference type="AlphaFoldDB" id="A0A2V3IV95"/>
<evidence type="ECO:0000313" key="2">
    <source>
        <dbReference type="Proteomes" id="UP000247409"/>
    </source>
</evidence>
<gene>
    <name evidence="1" type="ORF">BWQ96_04166</name>
</gene>
<name>A0A2V3IV95_9FLOR</name>
<protein>
    <submittedName>
        <fullName evidence="1">Uncharacterized protein</fullName>
    </submittedName>
</protein>
<accession>A0A2V3IV95</accession>
<dbReference type="EMBL" id="NBIV01000045">
    <property type="protein sequence ID" value="PXF46066.1"/>
    <property type="molecule type" value="Genomic_DNA"/>
</dbReference>
<organism evidence="1 2">
    <name type="scientific">Gracilariopsis chorda</name>
    <dbReference type="NCBI Taxonomy" id="448386"/>
    <lineage>
        <taxon>Eukaryota</taxon>
        <taxon>Rhodophyta</taxon>
        <taxon>Florideophyceae</taxon>
        <taxon>Rhodymeniophycidae</taxon>
        <taxon>Gracilariales</taxon>
        <taxon>Gracilariaceae</taxon>
        <taxon>Gracilariopsis</taxon>
    </lineage>
</organism>
<dbReference type="Proteomes" id="UP000247409">
    <property type="component" value="Unassembled WGS sequence"/>
</dbReference>
<sequence>MNKIGCCVSENDIVLFFLGQGAYKVIILVYVENKIVIGKDKATFYRFDKKMEEHVNIRIYDEPRKFVRMIIERSKDRQTLKLHKAPIISRISIQFEVEHSAAVHVPIQAAVIKYEEDAEVNPYRSVFWWVL</sequence>
<proteinExistence type="predicted"/>
<keyword evidence="2" id="KW-1185">Reference proteome</keyword>